<evidence type="ECO:0000313" key="2">
    <source>
        <dbReference type="Proteomes" id="UP000823561"/>
    </source>
</evidence>
<name>A0AAV6H6E6_9TELE</name>
<proteinExistence type="predicted"/>
<dbReference type="AlphaFoldDB" id="A0AAV6H6E6"/>
<accession>A0AAV6H6E6</accession>
<evidence type="ECO:0000313" key="1">
    <source>
        <dbReference type="EMBL" id="KAG5282735.1"/>
    </source>
</evidence>
<gene>
    <name evidence="1" type="ORF">AALO_G00059320</name>
</gene>
<sequence length="59" mass="6901">MELRECYYNFSPQYDSLSPLDTSKSKSKSALLSIPSHVPDIQRDRNYVSHYPTVKTRHI</sequence>
<keyword evidence="2" id="KW-1185">Reference proteome</keyword>
<comment type="caution">
    <text evidence="1">The sequence shown here is derived from an EMBL/GenBank/DDBJ whole genome shotgun (WGS) entry which is preliminary data.</text>
</comment>
<protein>
    <submittedName>
        <fullName evidence="1">Uncharacterized protein</fullName>
    </submittedName>
</protein>
<dbReference type="Proteomes" id="UP000823561">
    <property type="component" value="Chromosome 4"/>
</dbReference>
<organism evidence="1 2">
    <name type="scientific">Alosa alosa</name>
    <name type="common">allis shad</name>
    <dbReference type="NCBI Taxonomy" id="278164"/>
    <lineage>
        <taxon>Eukaryota</taxon>
        <taxon>Metazoa</taxon>
        <taxon>Chordata</taxon>
        <taxon>Craniata</taxon>
        <taxon>Vertebrata</taxon>
        <taxon>Euteleostomi</taxon>
        <taxon>Actinopterygii</taxon>
        <taxon>Neopterygii</taxon>
        <taxon>Teleostei</taxon>
        <taxon>Clupei</taxon>
        <taxon>Clupeiformes</taxon>
        <taxon>Clupeoidei</taxon>
        <taxon>Clupeidae</taxon>
        <taxon>Alosa</taxon>
    </lineage>
</organism>
<reference evidence="1" key="1">
    <citation type="submission" date="2020-10" db="EMBL/GenBank/DDBJ databases">
        <title>Chromosome-scale genome assembly of the Allis shad, Alosa alosa.</title>
        <authorList>
            <person name="Margot Z."/>
            <person name="Christophe K."/>
            <person name="Cabau C."/>
            <person name="Louis A."/>
            <person name="Berthelot C."/>
            <person name="Parey E."/>
            <person name="Roest Crollius H."/>
            <person name="Montfort J."/>
            <person name="Robinson-Rechavi M."/>
            <person name="Bucao C."/>
            <person name="Bouchez O."/>
            <person name="Gislard M."/>
            <person name="Lluch J."/>
            <person name="Milhes M."/>
            <person name="Lampietro C."/>
            <person name="Lopez Roques C."/>
            <person name="Donnadieu C."/>
            <person name="Braasch I."/>
            <person name="Desvignes T."/>
            <person name="Postlethwait J."/>
            <person name="Bobe J."/>
            <person name="Guiguen Y."/>
        </authorList>
    </citation>
    <scope>NUCLEOTIDE SEQUENCE</scope>
    <source>
        <strain evidence="1">M-15738</strain>
        <tissue evidence="1">Blood</tissue>
    </source>
</reference>
<dbReference type="EMBL" id="JADWDJ010000004">
    <property type="protein sequence ID" value="KAG5282735.1"/>
    <property type="molecule type" value="Genomic_DNA"/>
</dbReference>